<organism evidence="1">
    <name type="scientific">marine sediment metagenome</name>
    <dbReference type="NCBI Taxonomy" id="412755"/>
    <lineage>
        <taxon>unclassified sequences</taxon>
        <taxon>metagenomes</taxon>
        <taxon>ecological metagenomes</taxon>
    </lineage>
</organism>
<reference evidence="1" key="1">
    <citation type="journal article" date="2014" name="Front. Microbiol.">
        <title>High frequency of phylogenetically diverse reductive dehalogenase-homologous genes in deep subseafloor sedimentary metagenomes.</title>
        <authorList>
            <person name="Kawai M."/>
            <person name="Futagami T."/>
            <person name="Toyoda A."/>
            <person name="Takaki Y."/>
            <person name="Nishi S."/>
            <person name="Hori S."/>
            <person name="Arai W."/>
            <person name="Tsubouchi T."/>
            <person name="Morono Y."/>
            <person name="Uchiyama I."/>
            <person name="Ito T."/>
            <person name="Fujiyama A."/>
            <person name="Inagaki F."/>
            <person name="Takami H."/>
        </authorList>
    </citation>
    <scope>NUCLEOTIDE SEQUENCE</scope>
    <source>
        <strain evidence="1">Expedition CK06-06</strain>
    </source>
</reference>
<comment type="caution">
    <text evidence="1">The sequence shown here is derived from an EMBL/GenBank/DDBJ whole genome shotgun (WGS) entry which is preliminary data.</text>
</comment>
<sequence length="37" mass="4336">NDWFGRRLWGHHRAQADRGESQRGNGDKITVYIYGFA</sequence>
<dbReference type="AlphaFoldDB" id="X0ZAG7"/>
<evidence type="ECO:0000313" key="1">
    <source>
        <dbReference type="EMBL" id="GAG57403.1"/>
    </source>
</evidence>
<protein>
    <submittedName>
        <fullName evidence="1">Uncharacterized protein</fullName>
    </submittedName>
</protein>
<dbReference type="EMBL" id="BART01007406">
    <property type="protein sequence ID" value="GAG57403.1"/>
    <property type="molecule type" value="Genomic_DNA"/>
</dbReference>
<gene>
    <name evidence="1" type="ORF">S01H4_16853</name>
</gene>
<feature type="non-terminal residue" evidence="1">
    <location>
        <position position="1"/>
    </location>
</feature>
<name>X0ZAG7_9ZZZZ</name>
<accession>X0ZAG7</accession>
<proteinExistence type="predicted"/>